<dbReference type="Proteomes" id="UP000666369">
    <property type="component" value="Unassembled WGS sequence"/>
</dbReference>
<proteinExistence type="predicted"/>
<evidence type="ECO:0000313" key="1">
    <source>
        <dbReference type="EMBL" id="NGZ88399.1"/>
    </source>
</evidence>
<organism evidence="1 2">
    <name type="scientific">Duganella aceris</name>
    <dbReference type="NCBI Taxonomy" id="2703883"/>
    <lineage>
        <taxon>Bacteria</taxon>
        <taxon>Pseudomonadati</taxon>
        <taxon>Pseudomonadota</taxon>
        <taxon>Betaproteobacteria</taxon>
        <taxon>Burkholderiales</taxon>
        <taxon>Oxalobacteraceae</taxon>
        <taxon>Telluria group</taxon>
        <taxon>Duganella</taxon>
    </lineage>
</organism>
<comment type="caution">
    <text evidence="1">The sequence shown here is derived from an EMBL/GenBank/DDBJ whole genome shotgun (WGS) entry which is preliminary data.</text>
</comment>
<protein>
    <recommendedName>
        <fullName evidence="3">Pentapeptide repeat-containing protein</fullName>
    </recommendedName>
</protein>
<dbReference type="Gene3D" id="2.160.20.80">
    <property type="entry name" value="E3 ubiquitin-protein ligase SopA"/>
    <property type="match status" value="1"/>
</dbReference>
<sequence>MLFESERFQGRLTKPVSWSDHVFRYSEFTGINTEGGDVDSVFVSCKIENCEWYWGLFNLEIFVAVDFNKCIFRGTAFSGSKFVDCSFNNCEFLKDNLGASCSFDDVVWYGCTQNNCTGLNE</sequence>
<dbReference type="SUPFAM" id="SSF141571">
    <property type="entry name" value="Pentapeptide repeat-like"/>
    <property type="match status" value="1"/>
</dbReference>
<reference evidence="1 2" key="1">
    <citation type="submission" date="2020-01" db="EMBL/GenBank/DDBJ databases">
        <authorList>
            <person name="Lee S.D."/>
        </authorList>
    </citation>
    <scope>NUCLEOTIDE SEQUENCE [LARGE SCALE GENOMIC DNA]</scope>
    <source>
        <strain evidence="1 2">SAP-35</strain>
    </source>
</reference>
<evidence type="ECO:0000313" key="2">
    <source>
        <dbReference type="Proteomes" id="UP000666369"/>
    </source>
</evidence>
<keyword evidence="2" id="KW-1185">Reference proteome</keyword>
<gene>
    <name evidence="1" type="ORF">GW587_29610</name>
</gene>
<reference evidence="2" key="2">
    <citation type="submission" date="2023-07" db="EMBL/GenBank/DDBJ databases">
        <title>Duganella aceri sp. nov., isolated from tree sap.</title>
        <authorList>
            <person name="Kim I.S."/>
        </authorList>
    </citation>
    <scope>NUCLEOTIDE SEQUENCE [LARGE SCALE GENOMIC DNA]</scope>
    <source>
        <strain evidence="2">SAP-35</strain>
    </source>
</reference>
<name>A0ABX0FVU5_9BURK</name>
<evidence type="ECO:0008006" key="3">
    <source>
        <dbReference type="Google" id="ProtNLM"/>
    </source>
</evidence>
<accession>A0ABX0FVU5</accession>
<dbReference type="EMBL" id="JAADJT010000022">
    <property type="protein sequence ID" value="NGZ88399.1"/>
    <property type="molecule type" value="Genomic_DNA"/>
</dbReference>